<dbReference type="InterPro" id="IPR034686">
    <property type="entry name" value="Terpene_cyclase-like_2"/>
</dbReference>
<reference evidence="4" key="1">
    <citation type="journal article" date="2019" name="Int. J. Syst. Evol. Microbiol.">
        <title>The Global Catalogue of Microorganisms (GCM) 10K type strain sequencing project: providing services to taxonomists for standard genome sequencing and annotation.</title>
        <authorList>
            <consortium name="The Broad Institute Genomics Platform"/>
            <consortium name="The Broad Institute Genome Sequencing Center for Infectious Disease"/>
            <person name="Wu L."/>
            <person name="Ma J."/>
        </authorList>
    </citation>
    <scope>NUCLEOTIDE SEQUENCE [LARGE SCALE GENOMIC DNA]</scope>
    <source>
        <strain evidence="4">JCM 9371</strain>
    </source>
</reference>
<protein>
    <recommendedName>
        <fullName evidence="5">Terpene synthase</fullName>
    </recommendedName>
</protein>
<dbReference type="Proteomes" id="UP001597063">
    <property type="component" value="Unassembled WGS sequence"/>
</dbReference>
<accession>A0ABW2XPE9</accession>
<dbReference type="Gene3D" id="1.10.600.10">
    <property type="entry name" value="Farnesyl Diphosphate Synthase"/>
    <property type="match status" value="1"/>
</dbReference>
<evidence type="ECO:0000256" key="2">
    <source>
        <dbReference type="SAM" id="MobiDB-lite"/>
    </source>
</evidence>
<keyword evidence="1" id="KW-0456">Lyase</keyword>
<evidence type="ECO:0000313" key="3">
    <source>
        <dbReference type="EMBL" id="MFD0687328.1"/>
    </source>
</evidence>
<feature type="region of interest" description="Disordered" evidence="2">
    <location>
        <begin position="344"/>
        <end position="375"/>
    </location>
</feature>
<dbReference type="RefSeq" id="WP_131758212.1">
    <property type="nucleotide sequence ID" value="NZ_CAACUY010000046.1"/>
</dbReference>
<comment type="caution">
    <text evidence="3">The sequence shown here is derived from an EMBL/GenBank/DDBJ whole genome shotgun (WGS) entry which is preliminary data.</text>
</comment>
<organism evidence="3 4">
    <name type="scientific">Actinomadura fibrosa</name>
    <dbReference type="NCBI Taxonomy" id="111802"/>
    <lineage>
        <taxon>Bacteria</taxon>
        <taxon>Bacillati</taxon>
        <taxon>Actinomycetota</taxon>
        <taxon>Actinomycetes</taxon>
        <taxon>Streptosporangiales</taxon>
        <taxon>Thermomonosporaceae</taxon>
        <taxon>Actinomadura</taxon>
    </lineage>
</organism>
<dbReference type="InterPro" id="IPR008949">
    <property type="entry name" value="Isoprenoid_synthase_dom_sf"/>
</dbReference>
<evidence type="ECO:0008006" key="5">
    <source>
        <dbReference type="Google" id="ProtNLM"/>
    </source>
</evidence>
<dbReference type="SFLD" id="SFLDS00005">
    <property type="entry name" value="Isoprenoid_Synthase_Type_I"/>
    <property type="match status" value="1"/>
</dbReference>
<feature type="compositionally biased region" description="Low complexity" evidence="2">
    <location>
        <begin position="359"/>
        <end position="375"/>
    </location>
</feature>
<keyword evidence="4" id="KW-1185">Reference proteome</keyword>
<gene>
    <name evidence="3" type="ORF">ACFQZM_22715</name>
</gene>
<name>A0ABW2XPE9_9ACTN</name>
<sequence>MDAPVRHPAFHMPFAARTNPHLEQARQHVKQWAHRVGLLAPEYTTAWPERWSERKFDEADFPLWTAMTHPDAGADELNLVTDWHVALWFVDDLFLPLFRQHNDHRTARRQVRRLLQFLPVDALPRPHLVPRNPVERAFADLWPKTAPTMTPGWRMRFRGDIDRFLHGVLWELDHIEQEGRPGTAVRKGIVDPIEFVHVRREFGGLPMTSTLMEHGLGEIPDGIHRLRPFQSALHAFADIISLHNDIVSYDREVAEGTVDNNGVEVLRKALNCDRQRAVDLLNAQLTARVNTLQHTVDTEMPRALEAEDLPGPLPPWIAAYLEALKTATAGSYAWHTQTGRFRKPPLRARIPQGPTGLGTSAAHPTRPATATRPGH</sequence>
<evidence type="ECO:0000256" key="1">
    <source>
        <dbReference type="ARBA" id="ARBA00023239"/>
    </source>
</evidence>
<dbReference type="SUPFAM" id="SSF48576">
    <property type="entry name" value="Terpenoid synthases"/>
    <property type="match status" value="1"/>
</dbReference>
<dbReference type="SFLD" id="SFLDG01020">
    <property type="entry name" value="Terpene_Cyclase_Like_2"/>
    <property type="match status" value="1"/>
</dbReference>
<dbReference type="EMBL" id="JBHTGP010000012">
    <property type="protein sequence ID" value="MFD0687328.1"/>
    <property type="molecule type" value="Genomic_DNA"/>
</dbReference>
<dbReference type="Pfam" id="PF19086">
    <property type="entry name" value="Terpene_syn_C_2"/>
    <property type="match status" value="1"/>
</dbReference>
<evidence type="ECO:0000313" key="4">
    <source>
        <dbReference type="Proteomes" id="UP001597063"/>
    </source>
</evidence>
<proteinExistence type="predicted"/>